<dbReference type="Gene3D" id="1.20.1300.10">
    <property type="entry name" value="Fumarate reductase/succinate dehydrogenase, transmembrane subunit"/>
    <property type="match status" value="1"/>
</dbReference>
<dbReference type="SUPFAM" id="SSF81343">
    <property type="entry name" value="Fumarate reductase respiratory complex transmembrane subunits"/>
    <property type="match status" value="1"/>
</dbReference>
<accession>A0A1G9T6L5</accession>
<gene>
    <name evidence="2" type="ORF">SAMN04487766_102214</name>
</gene>
<organism evidence="2 3">
    <name type="scientific">Actinomyces ruminicola</name>
    <dbReference type="NCBI Taxonomy" id="332524"/>
    <lineage>
        <taxon>Bacteria</taxon>
        <taxon>Bacillati</taxon>
        <taxon>Actinomycetota</taxon>
        <taxon>Actinomycetes</taxon>
        <taxon>Actinomycetales</taxon>
        <taxon>Actinomycetaceae</taxon>
        <taxon>Actinomyces</taxon>
    </lineage>
</organism>
<evidence type="ECO:0000256" key="1">
    <source>
        <dbReference type="SAM" id="Phobius"/>
    </source>
</evidence>
<dbReference type="AlphaFoldDB" id="A0A1G9T6L5"/>
<dbReference type="GO" id="GO:0016020">
    <property type="term" value="C:membrane"/>
    <property type="evidence" value="ECO:0007669"/>
    <property type="project" value="InterPro"/>
</dbReference>
<feature type="transmembrane region" description="Helical" evidence="1">
    <location>
        <begin position="151"/>
        <end position="170"/>
    </location>
</feature>
<dbReference type="EMBL" id="FNHU01000002">
    <property type="protein sequence ID" value="SDM42725.1"/>
    <property type="molecule type" value="Genomic_DNA"/>
</dbReference>
<evidence type="ECO:0000313" key="2">
    <source>
        <dbReference type="EMBL" id="SDM42725.1"/>
    </source>
</evidence>
<sequence length="248" mass="28458">MKRLMAWSGIIFIVYLLFHAYGNTHYLQGEIAYDHYAVWLRSLLEPLLPYEGVLWILRVVLTVLILAHVVSALYLWLRNRKARGNDKYEVKKANAEYFASRYAMRTMRWGGIALALFIIWHLLQFTTLTLTPGGEYIHGRAYSNMYYGFQLWWVYLIYAVALACLCLHVWHGVWSALQTLGATRGNTVPFVRLIAFIVAFGLFFVFMIVPTAILFGWVDAPMAAAEYYPQFCDAIGSSAEQFAECAAH</sequence>
<keyword evidence="1" id="KW-0812">Transmembrane</keyword>
<reference evidence="2 3" key="1">
    <citation type="submission" date="2016-10" db="EMBL/GenBank/DDBJ databases">
        <authorList>
            <person name="de Groot N.N."/>
        </authorList>
    </citation>
    <scope>NUCLEOTIDE SEQUENCE [LARGE SCALE GENOMIC DNA]</scope>
    <source>
        <strain evidence="2 3">KPR-7B</strain>
    </source>
</reference>
<dbReference type="CDD" id="cd03498">
    <property type="entry name" value="SQR_TypeB_2_TM"/>
    <property type="match status" value="1"/>
</dbReference>
<dbReference type="InterPro" id="IPR011138">
    <property type="entry name" value="Cytochrome_b-558"/>
</dbReference>
<name>A0A1G9T6L5_9ACTO</name>
<keyword evidence="1" id="KW-1133">Transmembrane helix</keyword>
<proteinExistence type="predicted"/>
<dbReference type="RefSeq" id="WP_176760784.1">
    <property type="nucleotide sequence ID" value="NZ_FNHU01000002.1"/>
</dbReference>
<dbReference type="NCBIfam" id="TIGR02046">
    <property type="entry name" value="sdhC_b558_fam"/>
    <property type="match status" value="1"/>
</dbReference>
<protein>
    <submittedName>
        <fullName evidence="2">Succinate dehydrogenase / fumarate reductase cytochrome b subunit</fullName>
    </submittedName>
</protein>
<keyword evidence="1" id="KW-0472">Membrane</keyword>
<dbReference type="Proteomes" id="UP000199671">
    <property type="component" value="Unassembled WGS sequence"/>
</dbReference>
<feature type="transmembrane region" description="Helical" evidence="1">
    <location>
        <begin position="109"/>
        <end position="131"/>
    </location>
</feature>
<feature type="transmembrane region" description="Helical" evidence="1">
    <location>
        <begin position="190"/>
        <end position="218"/>
    </location>
</feature>
<dbReference type="InterPro" id="IPR034804">
    <property type="entry name" value="SQR/QFR_C/D"/>
</dbReference>
<evidence type="ECO:0000313" key="3">
    <source>
        <dbReference type="Proteomes" id="UP000199671"/>
    </source>
</evidence>
<feature type="transmembrane region" description="Helical" evidence="1">
    <location>
        <begin position="53"/>
        <end position="77"/>
    </location>
</feature>